<dbReference type="Proteomes" id="UP000199423">
    <property type="component" value="Unassembled WGS sequence"/>
</dbReference>
<dbReference type="STRING" id="51670.SAMN04488557_4065"/>
<evidence type="ECO:0000313" key="2">
    <source>
        <dbReference type="Proteomes" id="UP000199423"/>
    </source>
</evidence>
<dbReference type="Pfam" id="PF06258">
    <property type="entry name" value="Mito_fiss_Elm1"/>
    <property type="match status" value="1"/>
</dbReference>
<protein>
    <recommendedName>
        <fullName evidence="3">Fission protein ELM1</fullName>
    </recommendedName>
</protein>
<accession>A0A1I7NWL4</accession>
<organism evidence="1 2">
    <name type="scientific">Hyphomicrobium facile</name>
    <dbReference type="NCBI Taxonomy" id="51670"/>
    <lineage>
        <taxon>Bacteria</taxon>
        <taxon>Pseudomonadati</taxon>
        <taxon>Pseudomonadota</taxon>
        <taxon>Alphaproteobacteria</taxon>
        <taxon>Hyphomicrobiales</taxon>
        <taxon>Hyphomicrobiaceae</taxon>
        <taxon>Hyphomicrobium</taxon>
    </lineage>
</organism>
<evidence type="ECO:0000313" key="1">
    <source>
        <dbReference type="EMBL" id="SFV39042.1"/>
    </source>
</evidence>
<evidence type="ECO:0008006" key="3">
    <source>
        <dbReference type="Google" id="ProtNLM"/>
    </source>
</evidence>
<dbReference type="AlphaFoldDB" id="A0A1I7NWL4"/>
<dbReference type="EMBL" id="FPCH01000005">
    <property type="protein sequence ID" value="SFV39042.1"/>
    <property type="molecule type" value="Genomic_DNA"/>
</dbReference>
<dbReference type="InterPro" id="IPR009367">
    <property type="entry name" value="Elm1-like"/>
</dbReference>
<proteinExistence type="predicted"/>
<name>A0A1I7NWL4_9HYPH</name>
<reference evidence="2" key="1">
    <citation type="submission" date="2016-10" db="EMBL/GenBank/DDBJ databases">
        <authorList>
            <person name="Varghese N."/>
            <person name="Submissions S."/>
        </authorList>
    </citation>
    <scope>NUCLEOTIDE SEQUENCE [LARGE SCALE GENOMIC DNA]</scope>
    <source>
        <strain evidence="2">DSM 1565</strain>
    </source>
</reference>
<gene>
    <name evidence="1" type="ORF">SAMN04488557_4065</name>
</gene>
<sequence>MSVMARSDPPSAPYSGMFQGQTAWIFSDGKAGHEAQVLGVVEALGLQAEIQRVDIAGIYKFMAPWGPLPPEASNEGRLRLDPPWPAFAFATGRTTIPYIRALRRRAGLETYTVILMDPRTGANSADLIWVPAHDRRRGPNVISTLTAPHRFSPARLRALHTNPPPRIAGLPRPRIACLIGGPNGYYRYSPADEERLVDALAGLAASGAGLMITTSRRTPERLAARIKNSVAAARAFFWDGEGQNPYPDFVAHADMFVITADSVSMTCEAAATGRPIFIFSPSGGSAKFTRFHSGLASYGATRPLPPSDEPLPSWTYEPLHSADVIAAEIAKRWLRRAEMLPGLVKAKT</sequence>
<dbReference type="PANTHER" id="PTHR33986:SF15">
    <property type="entry name" value="MITOCHONDRIAL FISSION PROTEIN ELM1"/>
    <property type="match status" value="1"/>
</dbReference>
<keyword evidence="2" id="KW-1185">Reference proteome</keyword>
<dbReference type="PANTHER" id="PTHR33986">
    <property type="entry name" value="OS02G0535700 PROTEIN"/>
    <property type="match status" value="1"/>
</dbReference>